<dbReference type="STRING" id="1851148.SMSP2_01472"/>
<evidence type="ECO:0000313" key="2">
    <source>
        <dbReference type="EMBL" id="AQQ71107.1"/>
    </source>
</evidence>
<dbReference type="GO" id="GO:0004853">
    <property type="term" value="F:uroporphyrinogen decarboxylase activity"/>
    <property type="evidence" value="ECO:0007669"/>
    <property type="project" value="InterPro"/>
</dbReference>
<dbReference type="PANTHER" id="PTHR47099">
    <property type="entry name" value="METHYLCOBAMIDE:COM METHYLTRANSFERASE MTBA"/>
    <property type="match status" value="1"/>
</dbReference>
<keyword evidence="2" id="KW-0808">Transferase</keyword>
<dbReference type="SUPFAM" id="SSF51726">
    <property type="entry name" value="UROD/MetE-like"/>
    <property type="match status" value="1"/>
</dbReference>
<organism evidence="2 3">
    <name type="scientific">Limihaloglobus sulfuriphilus</name>
    <dbReference type="NCBI Taxonomy" id="1851148"/>
    <lineage>
        <taxon>Bacteria</taxon>
        <taxon>Pseudomonadati</taxon>
        <taxon>Planctomycetota</taxon>
        <taxon>Phycisphaerae</taxon>
        <taxon>Sedimentisphaerales</taxon>
        <taxon>Sedimentisphaeraceae</taxon>
        <taxon>Limihaloglobus</taxon>
    </lineage>
</organism>
<dbReference type="KEGG" id="pbas:SMSP2_01472"/>
<evidence type="ECO:0000313" key="3">
    <source>
        <dbReference type="Proteomes" id="UP000188181"/>
    </source>
</evidence>
<dbReference type="InterPro" id="IPR038071">
    <property type="entry name" value="UROD/MetE-like_sf"/>
</dbReference>
<proteinExistence type="predicted"/>
<sequence>MNLLNRTEVRKAIRFEGPSNPPRCLSLWHNEETLEYFGGRFEKLLEEFPDDVLAAHIGIHYWHSINDDPNYRWACRGQQKPAAAIDNCPIITDWDSQLDRFIEDMPDPNRPDAMDEIKLLRKQFPDRYILANWGHYFHQRIAYLRGIENLLIDMYDNVSNLTRLMEALLGFYSVWAVRSRDAGADGVWAGDDLGMQTSLFMSPDKFRQIYKPFYTELAKILHKNSLDFWLHSCGNNYDILSDLIEAGVDVFHPVQVGCMDARKTLENYRGEIAFWVGMDVQNLIPFGTPEQIKAGIRERAKLFYSPRGGAIYGAGNAVMANIPFENIQAYVETLRDFCENPA</sequence>
<dbReference type="GO" id="GO:0008168">
    <property type="term" value="F:methyltransferase activity"/>
    <property type="evidence" value="ECO:0007669"/>
    <property type="project" value="UniProtKB-KW"/>
</dbReference>
<dbReference type="OrthoDB" id="238593at2"/>
<dbReference type="RefSeq" id="WP_146683318.1">
    <property type="nucleotide sequence ID" value="NZ_CP019646.1"/>
</dbReference>
<evidence type="ECO:0000259" key="1">
    <source>
        <dbReference type="Pfam" id="PF01208"/>
    </source>
</evidence>
<protein>
    <submittedName>
        <fullName evidence="2">Methylcobalamin:coenzyme M methyltransferase</fullName>
    </submittedName>
</protein>
<gene>
    <name evidence="2" type="ORF">SMSP2_01472</name>
</gene>
<dbReference type="GO" id="GO:0032259">
    <property type="term" value="P:methylation"/>
    <property type="evidence" value="ECO:0007669"/>
    <property type="project" value="UniProtKB-KW"/>
</dbReference>
<feature type="domain" description="Uroporphyrinogen decarboxylase (URO-D)" evidence="1">
    <location>
        <begin position="111"/>
        <end position="336"/>
    </location>
</feature>
<dbReference type="AlphaFoldDB" id="A0A1Q2MFP2"/>
<dbReference type="InterPro" id="IPR052024">
    <property type="entry name" value="Methanogen_methyltrans"/>
</dbReference>
<dbReference type="InterPro" id="IPR000257">
    <property type="entry name" value="Uroporphyrinogen_deCOase"/>
</dbReference>
<dbReference type="EMBL" id="CP019646">
    <property type="protein sequence ID" value="AQQ71107.1"/>
    <property type="molecule type" value="Genomic_DNA"/>
</dbReference>
<dbReference type="Proteomes" id="UP000188181">
    <property type="component" value="Chromosome"/>
</dbReference>
<reference evidence="3" key="1">
    <citation type="submission" date="2017-02" db="EMBL/GenBank/DDBJ databases">
        <title>Comparative genomics and description of representatives of a novel lineage of planctomycetes thriving in anoxic sediments.</title>
        <authorList>
            <person name="Spring S."/>
            <person name="Bunk B."/>
            <person name="Sproer C."/>
        </authorList>
    </citation>
    <scope>NUCLEOTIDE SEQUENCE [LARGE SCALE GENOMIC DNA]</scope>
    <source>
        <strain evidence="3">SM-Chi-D1</strain>
    </source>
</reference>
<dbReference type="GO" id="GO:0006779">
    <property type="term" value="P:porphyrin-containing compound biosynthetic process"/>
    <property type="evidence" value="ECO:0007669"/>
    <property type="project" value="InterPro"/>
</dbReference>
<dbReference type="PANTHER" id="PTHR47099:SF1">
    <property type="entry name" value="METHYLCOBAMIDE:COM METHYLTRANSFERASE MTBA"/>
    <property type="match status" value="1"/>
</dbReference>
<dbReference type="Gene3D" id="3.20.20.210">
    <property type="match status" value="1"/>
</dbReference>
<name>A0A1Q2MFP2_9BACT</name>
<keyword evidence="3" id="KW-1185">Reference proteome</keyword>
<accession>A0A1Q2MFP2</accession>
<keyword evidence="2" id="KW-0489">Methyltransferase</keyword>
<dbReference type="Pfam" id="PF01208">
    <property type="entry name" value="URO-D"/>
    <property type="match status" value="1"/>
</dbReference>